<dbReference type="CDD" id="cd09881">
    <property type="entry name" value="PIN_VapC4-5_FitB-like"/>
    <property type="match status" value="1"/>
</dbReference>
<comment type="function">
    <text evidence="8">Toxic component of a toxin-antitoxin (TA) system. An RNase.</text>
</comment>
<dbReference type="InterPro" id="IPR050556">
    <property type="entry name" value="Type_II_TA_system_RNase"/>
</dbReference>
<dbReference type="InterPro" id="IPR022907">
    <property type="entry name" value="VapC_family"/>
</dbReference>
<dbReference type="EMBL" id="DQWS01000233">
    <property type="protein sequence ID" value="HDD53650.1"/>
    <property type="molecule type" value="Genomic_DNA"/>
</dbReference>
<dbReference type="EC" id="3.1.-.-" evidence="8"/>
<dbReference type="PANTHER" id="PTHR33653:SF1">
    <property type="entry name" value="RIBONUCLEASE VAPC2"/>
    <property type="match status" value="1"/>
</dbReference>
<dbReference type="SUPFAM" id="SSF88723">
    <property type="entry name" value="PIN domain-like"/>
    <property type="match status" value="1"/>
</dbReference>
<keyword evidence="8" id="KW-0800">Toxin</keyword>
<dbReference type="Proteomes" id="UP000885690">
    <property type="component" value="Unassembled WGS sequence"/>
</dbReference>
<feature type="domain" description="PIN" evidence="9">
    <location>
        <begin position="3"/>
        <end position="125"/>
    </location>
</feature>
<protein>
    <recommendedName>
        <fullName evidence="8">Ribonuclease VapC</fullName>
        <shortName evidence="8">RNase VapC</shortName>
        <ecNumber evidence="8">3.1.-.-</ecNumber>
    </recommendedName>
    <alternativeName>
        <fullName evidence="8">Toxin VapC</fullName>
    </alternativeName>
</protein>
<proteinExistence type="inferred from homology"/>
<dbReference type="AlphaFoldDB" id="A0A7C0U7F8"/>
<sequence length="134" mass="15056">MRYLLDTNICIYIIKKRPTEVLERLVSLDPEEVGVSSITVAELEYGVAKSSRPRQNREALLNFLAPLQILAFDDQAAQHYGKIRAYLERKGQTIGAMDLLIAAHARSLSLTLVTNNEKEFSRVPGLTVENWVNG</sequence>
<evidence type="ECO:0000313" key="10">
    <source>
        <dbReference type="EMBL" id="HDD53650.1"/>
    </source>
</evidence>
<evidence type="ECO:0000256" key="3">
    <source>
        <dbReference type="ARBA" id="ARBA00022722"/>
    </source>
</evidence>
<organism evidence="10">
    <name type="scientific">Thermosulfidibacter takaii</name>
    <dbReference type="NCBI Taxonomy" id="412593"/>
    <lineage>
        <taxon>Bacteria</taxon>
        <taxon>Pseudomonadati</taxon>
        <taxon>Thermosulfidibacterota</taxon>
        <taxon>Thermosulfidibacteria</taxon>
        <taxon>Thermosulfidibacterales</taxon>
        <taxon>Thermosulfidibacteraceae</taxon>
    </lineage>
</organism>
<dbReference type="InterPro" id="IPR002716">
    <property type="entry name" value="PIN_dom"/>
</dbReference>
<dbReference type="GO" id="GO:0004540">
    <property type="term" value="F:RNA nuclease activity"/>
    <property type="evidence" value="ECO:0007669"/>
    <property type="project" value="InterPro"/>
</dbReference>
<name>A0A7C0U7F8_9BACT</name>
<dbReference type="PANTHER" id="PTHR33653">
    <property type="entry name" value="RIBONUCLEASE VAPC2"/>
    <property type="match status" value="1"/>
</dbReference>
<dbReference type="GO" id="GO:0090729">
    <property type="term" value="F:toxin activity"/>
    <property type="evidence" value="ECO:0007669"/>
    <property type="project" value="UniProtKB-KW"/>
</dbReference>
<evidence type="ECO:0000256" key="8">
    <source>
        <dbReference type="HAMAP-Rule" id="MF_00265"/>
    </source>
</evidence>
<dbReference type="Pfam" id="PF01850">
    <property type="entry name" value="PIN"/>
    <property type="match status" value="1"/>
</dbReference>
<keyword evidence="2 8" id="KW-1277">Toxin-antitoxin system</keyword>
<feature type="binding site" evidence="8">
    <location>
        <position position="6"/>
    </location>
    <ligand>
        <name>Mg(2+)</name>
        <dbReference type="ChEBI" id="CHEBI:18420"/>
    </ligand>
</feature>
<keyword evidence="3 8" id="KW-0540">Nuclease</keyword>
<dbReference type="GO" id="GO:0016787">
    <property type="term" value="F:hydrolase activity"/>
    <property type="evidence" value="ECO:0007669"/>
    <property type="project" value="UniProtKB-KW"/>
</dbReference>
<dbReference type="HAMAP" id="MF_00265">
    <property type="entry name" value="VapC_Nob1"/>
    <property type="match status" value="1"/>
</dbReference>
<evidence type="ECO:0000256" key="6">
    <source>
        <dbReference type="ARBA" id="ARBA00022842"/>
    </source>
</evidence>
<evidence type="ECO:0000256" key="2">
    <source>
        <dbReference type="ARBA" id="ARBA00022649"/>
    </source>
</evidence>
<comment type="similarity">
    <text evidence="7 8">Belongs to the PINc/VapC protein family.</text>
</comment>
<dbReference type="GO" id="GO:0000287">
    <property type="term" value="F:magnesium ion binding"/>
    <property type="evidence" value="ECO:0007669"/>
    <property type="project" value="UniProtKB-UniRule"/>
</dbReference>
<keyword evidence="4 8" id="KW-0479">Metal-binding</keyword>
<evidence type="ECO:0000256" key="1">
    <source>
        <dbReference type="ARBA" id="ARBA00001946"/>
    </source>
</evidence>
<accession>A0A7C0U7F8</accession>
<evidence type="ECO:0000259" key="9">
    <source>
        <dbReference type="Pfam" id="PF01850"/>
    </source>
</evidence>
<gene>
    <name evidence="8" type="primary">vapC</name>
    <name evidence="10" type="ORF">ENF32_06265</name>
</gene>
<evidence type="ECO:0000256" key="4">
    <source>
        <dbReference type="ARBA" id="ARBA00022723"/>
    </source>
</evidence>
<evidence type="ECO:0000256" key="7">
    <source>
        <dbReference type="ARBA" id="ARBA00038093"/>
    </source>
</evidence>
<keyword evidence="5 8" id="KW-0378">Hydrolase</keyword>
<comment type="cofactor">
    <cofactor evidence="1 8">
        <name>Mg(2+)</name>
        <dbReference type="ChEBI" id="CHEBI:18420"/>
    </cofactor>
</comment>
<keyword evidence="6 8" id="KW-0460">Magnesium</keyword>
<comment type="caution">
    <text evidence="10">The sequence shown here is derived from an EMBL/GenBank/DDBJ whole genome shotgun (WGS) entry which is preliminary data.</text>
</comment>
<dbReference type="Gene3D" id="3.40.50.1010">
    <property type="entry name" value="5'-nuclease"/>
    <property type="match status" value="1"/>
</dbReference>
<dbReference type="InterPro" id="IPR029060">
    <property type="entry name" value="PIN-like_dom_sf"/>
</dbReference>
<evidence type="ECO:0000256" key="5">
    <source>
        <dbReference type="ARBA" id="ARBA00022801"/>
    </source>
</evidence>
<reference evidence="10" key="1">
    <citation type="journal article" date="2020" name="mSystems">
        <title>Genome- and Community-Level Interaction Insights into Carbon Utilization and Element Cycling Functions of Hydrothermarchaeota in Hydrothermal Sediment.</title>
        <authorList>
            <person name="Zhou Z."/>
            <person name="Liu Y."/>
            <person name="Xu W."/>
            <person name="Pan J."/>
            <person name="Luo Z.H."/>
            <person name="Li M."/>
        </authorList>
    </citation>
    <scope>NUCLEOTIDE SEQUENCE [LARGE SCALE GENOMIC DNA]</scope>
    <source>
        <strain evidence="10">HyVt-115</strain>
    </source>
</reference>
<feature type="binding site" evidence="8">
    <location>
        <position position="98"/>
    </location>
    <ligand>
        <name>Mg(2+)</name>
        <dbReference type="ChEBI" id="CHEBI:18420"/>
    </ligand>
</feature>